<dbReference type="SUPFAM" id="SSF103473">
    <property type="entry name" value="MFS general substrate transporter"/>
    <property type="match status" value="1"/>
</dbReference>
<protein>
    <submittedName>
        <fullName evidence="7">MFS transporter</fullName>
    </submittedName>
</protein>
<evidence type="ECO:0000256" key="3">
    <source>
        <dbReference type="ARBA" id="ARBA00022989"/>
    </source>
</evidence>
<keyword evidence="8" id="KW-1185">Reference proteome</keyword>
<dbReference type="EMBL" id="QZFU01000036">
    <property type="protein sequence ID" value="RJO70890.1"/>
    <property type="molecule type" value="Genomic_DNA"/>
</dbReference>
<dbReference type="PANTHER" id="PTHR11662:SF399">
    <property type="entry name" value="FI19708P1-RELATED"/>
    <property type="match status" value="1"/>
</dbReference>
<feature type="transmembrane region" description="Helical" evidence="5">
    <location>
        <begin position="318"/>
        <end position="339"/>
    </location>
</feature>
<feature type="transmembrane region" description="Helical" evidence="5">
    <location>
        <begin position="12"/>
        <end position="30"/>
    </location>
</feature>
<gene>
    <name evidence="7" type="ORF">D5S18_27290</name>
</gene>
<dbReference type="Proteomes" id="UP000266677">
    <property type="component" value="Unassembled WGS sequence"/>
</dbReference>
<feature type="transmembrane region" description="Helical" evidence="5">
    <location>
        <begin position="294"/>
        <end position="312"/>
    </location>
</feature>
<organism evidence="7 8">
    <name type="scientific">Nocardia panacis</name>
    <dbReference type="NCBI Taxonomy" id="2340916"/>
    <lineage>
        <taxon>Bacteria</taxon>
        <taxon>Bacillati</taxon>
        <taxon>Actinomycetota</taxon>
        <taxon>Actinomycetes</taxon>
        <taxon>Mycobacteriales</taxon>
        <taxon>Nocardiaceae</taxon>
        <taxon>Nocardia</taxon>
    </lineage>
</organism>
<dbReference type="Gene3D" id="1.20.1250.20">
    <property type="entry name" value="MFS general substrate transporter like domains"/>
    <property type="match status" value="2"/>
</dbReference>
<dbReference type="InterPro" id="IPR036259">
    <property type="entry name" value="MFS_trans_sf"/>
</dbReference>
<dbReference type="OrthoDB" id="8596007at2"/>
<accession>A0A3A4KBP5</accession>
<feature type="transmembrane region" description="Helical" evidence="5">
    <location>
        <begin position="57"/>
        <end position="78"/>
    </location>
</feature>
<dbReference type="InterPro" id="IPR050382">
    <property type="entry name" value="MFS_Na/Anion_cotransporter"/>
</dbReference>
<keyword evidence="4 5" id="KW-0472">Membrane</keyword>
<name>A0A3A4KBP5_9NOCA</name>
<dbReference type="GO" id="GO:0022857">
    <property type="term" value="F:transmembrane transporter activity"/>
    <property type="evidence" value="ECO:0007669"/>
    <property type="project" value="InterPro"/>
</dbReference>
<dbReference type="GO" id="GO:0005886">
    <property type="term" value="C:plasma membrane"/>
    <property type="evidence" value="ECO:0007669"/>
    <property type="project" value="UniProtKB-SubCell"/>
</dbReference>
<evidence type="ECO:0000313" key="7">
    <source>
        <dbReference type="EMBL" id="RJO70890.1"/>
    </source>
</evidence>
<dbReference type="AlphaFoldDB" id="A0A3A4KBP5"/>
<evidence type="ECO:0000256" key="5">
    <source>
        <dbReference type="SAM" id="Phobius"/>
    </source>
</evidence>
<feature type="transmembrane region" description="Helical" evidence="5">
    <location>
        <begin position="144"/>
        <end position="163"/>
    </location>
</feature>
<feature type="domain" description="Major facilitator superfamily (MFS) profile" evidence="6">
    <location>
        <begin position="20"/>
        <end position="406"/>
    </location>
</feature>
<evidence type="ECO:0000256" key="2">
    <source>
        <dbReference type="ARBA" id="ARBA00022692"/>
    </source>
</evidence>
<reference evidence="7 8" key="1">
    <citation type="submission" date="2018-09" db="EMBL/GenBank/DDBJ databases">
        <title>YIM PH21274 draft genome.</title>
        <authorList>
            <person name="Miao C."/>
        </authorList>
    </citation>
    <scope>NUCLEOTIDE SEQUENCE [LARGE SCALE GENOMIC DNA]</scope>
    <source>
        <strain evidence="7 8">YIM PH 21724</strain>
    </source>
</reference>
<evidence type="ECO:0000259" key="6">
    <source>
        <dbReference type="PROSITE" id="PS50850"/>
    </source>
</evidence>
<dbReference type="CDD" id="cd17319">
    <property type="entry name" value="MFS_ExuT_GudP_like"/>
    <property type="match status" value="1"/>
</dbReference>
<dbReference type="InterPro" id="IPR020846">
    <property type="entry name" value="MFS_dom"/>
</dbReference>
<dbReference type="InterPro" id="IPR011701">
    <property type="entry name" value="MFS"/>
</dbReference>
<feature type="transmembrane region" description="Helical" evidence="5">
    <location>
        <begin position="109"/>
        <end position="132"/>
    </location>
</feature>
<feature type="transmembrane region" description="Helical" evidence="5">
    <location>
        <begin position="351"/>
        <end position="374"/>
    </location>
</feature>
<dbReference type="Pfam" id="PF07690">
    <property type="entry name" value="MFS_1"/>
    <property type="match status" value="1"/>
</dbReference>
<evidence type="ECO:0000313" key="8">
    <source>
        <dbReference type="Proteomes" id="UP000266677"/>
    </source>
</evidence>
<evidence type="ECO:0000256" key="1">
    <source>
        <dbReference type="ARBA" id="ARBA00004651"/>
    </source>
</evidence>
<keyword evidence="3 5" id="KW-1133">Transmembrane helix</keyword>
<sequence length="416" mass="43834">MVVAADAAQRRRITRTGAITAVILLLAYSIDYIDRFGISMALPAIGREFGLSKTSQGLLVTAFALVYMICQIPAGMVVDRIGSRALLLGALIMWSVFTLMTAVTTTFALLLVVRGLFGASQGFFPAASFKTIAERTTPRNRGTVMSVVLAAAGVGSSLSPLLMGPLLEHFGWRGAFLWLAGTGALLGVVLLLLLPKPLSIELRDAERPVPPSAKARRAVLRSPRVWLLAGVFCAANFVTYGLITWVPTYLQLAKGISIGKTGVLASIPMATSVFTTIAGGFLFDRYFRDNPRWYLCVTLGIGGIFLIPMAAADSANAFIVWETCASFVAGLGSGALVALPMRLLPSTLTGTGMGVFNFGGQVAGVAAPLLLGIVMDKFSYAAAFGLLACSCLIAAGLALCIPRRVDPTNFIKGALS</sequence>
<feature type="transmembrane region" description="Helical" evidence="5">
    <location>
        <begin position="175"/>
        <end position="194"/>
    </location>
</feature>
<feature type="transmembrane region" description="Helical" evidence="5">
    <location>
        <begin position="85"/>
        <end position="103"/>
    </location>
</feature>
<evidence type="ECO:0000256" key="4">
    <source>
        <dbReference type="ARBA" id="ARBA00023136"/>
    </source>
</evidence>
<comment type="subcellular location">
    <subcellularLocation>
        <location evidence="1">Cell membrane</location>
        <topology evidence="1">Multi-pass membrane protein</topology>
    </subcellularLocation>
</comment>
<dbReference type="PANTHER" id="PTHR11662">
    <property type="entry name" value="SOLUTE CARRIER FAMILY 17"/>
    <property type="match status" value="1"/>
</dbReference>
<dbReference type="PROSITE" id="PS50850">
    <property type="entry name" value="MFS"/>
    <property type="match status" value="1"/>
</dbReference>
<feature type="transmembrane region" description="Helical" evidence="5">
    <location>
        <begin position="263"/>
        <end position="282"/>
    </location>
</feature>
<proteinExistence type="predicted"/>
<feature type="transmembrane region" description="Helical" evidence="5">
    <location>
        <begin position="225"/>
        <end position="243"/>
    </location>
</feature>
<comment type="caution">
    <text evidence="7">The sequence shown here is derived from an EMBL/GenBank/DDBJ whole genome shotgun (WGS) entry which is preliminary data.</text>
</comment>
<keyword evidence="2 5" id="KW-0812">Transmembrane</keyword>
<feature type="transmembrane region" description="Helical" evidence="5">
    <location>
        <begin position="380"/>
        <end position="401"/>
    </location>
</feature>